<gene>
    <name evidence="2" type="ORF">JYB88_02830</name>
</gene>
<dbReference type="GO" id="GO:0006508">
    <property type="term" value="P:proteolysis"/>
    <property type="evidence" value="ECO:0007669"/>
    <property type="project" value="InterPro"/>
</dbReference>
<dbReference type="AlphaFoldDB" id="A0A975AKX6"/>
<dbReference type="PANTHER" id="PTHR12147:SF26">
    <property type="entry name" value="PEPTIDASE M28 DOMAIN-CONTAINING PROTEIN"/>
    <property type="match status" value="1"/>
</dbReference>
<dbReference type="KEGG" id="scyp:JYB88_02830"/>
<dbReference type="Proteomes" id="UP000663281">
    <property type="component" value="Chromosome"/>
</dbReference>
<dbReference type="PROSITE" id="PS51257">
    <property type="entry name" value="PROKAR_LIPOPROTEIN"/>
    <property type="match status" value="1"/>
</dbReference>
<dbReference type="Pfam" id="PF04389">
    <property type="entry name" value="Peptidase_M28"/>
    <property type="match status" value="1"/>
</dbReference>
<evidence type="ECO:0000313" key="2">
    <source>
        <dbReference type="EMBL" id="QSX30615.1"/>
    </source>
</evidence>
<dbReference type="Gene3D" id="3.40.630.10">
    <property type="entry name" value="Zn peptidases"/>
    <property type="match status" value="1"/>
</dbReference>
<evidence type="ECO:0000313" key="3">
    <source>
        <dbReference type="Proteomes" id="UP000663281"/>
    </source>
</evidence>
<dbReference type="PANTHER" id="PTHR12147">
    <property type="entry name" value="METALLOPEPTIDASE M28 FAMILY MEMBER"/>
    <property type="match status" value="1"/>
</dbReference>
<dbReference type="SUPFAM" id="SSF53187">
    <property type="entry name" value="Zn-dependent exopeptidases"/>
    <property type="match status" value="1"/>
</dbReference>
<name>A0A975AKX6_9GAMM</name>
<dbReference type="InterPro" id="IPR045175">
    <property type="entry name" value="M28_fam"/>
</dbReference>
<dbReference type="EMBL" id="CP071504">
    <property type="protein sequence ID" value="QSX30615.1"/>
    <property type="molecule type" value="Genomic_DNA"/>
</dbReference>
<reference evidence="2 3" key="1">
    <citation type="submission" date="2021-03" db="EMBL/GenBank/DDBJ databases">
        <title>Novel species identification of genus Shewanella.</title>
        <authorList>
            <person name="Liu G."/>
            <person name="Zhang Q."/>
        </authorList>
    </citation>
    <scope>NUCLEOTIDE SEQUENCE [LARGE SCALE GENOMIC DNA]</scope>
    <source>
        <strain evidence="2 3">FJAT-53726</strain>
    </source>
</reference>
<keyword evidence="3" id="KW-1185">Reference proteome</keyword>
<organism evidence="2 3">
    <name type="scientific">Shewanella cyperi</name>
    <dbReference type="NCBI Taxonomy" id="2814292"/>
    <lineage>
        <taxon>Bacteria</taxon>
        <taxon>Pseudomonadati</taxon>
        <taxon>Pseudomonadota</taxon>
        <taxon>Gammaproteobacteria</taxon>
        <taxon>Alteromonadales</taxon>
        <taxon>Shewanellaceae</taxon>
        <taxon>Shewanella</taxon>
    </lineage>
</organism>
<dbReference type="RefSeq" id="WP_207325426.1">
    <property type="nucleotide sequence ID" value="NZ_CP071504.1"/>
</dbReference>
<dbReference type="InterPro" id="IPR007484">
    <property type="entry name" value="Peptidase_M28"/>
</dbReference>
<feature type="domain" description="Peptidase M28" evidence="1">
    <location>
        <begin position="124"/>
        <end position="327"/>
    </location>
</feature>
<protein>
    <submittedName>
        <fullName evidence="2">M28 family peptidase</fullName>
    </submittedName>
</protein>
<proteinExistence type="predicted"/>
<accession>A0A975AKX6</accession>
<evidence type="ECO:0000259" key="1">
    <source>
        <dbReference type="Pfam" id="PF04389"/>
    </source>
</evidence>
<sequence>MQIRAWGFSGLRDSGLRSSLTLGLCLGFLLLAGCASGPSHCPRDLKPQWVDMAQLRQDVAELASEPFAGRKNGTEGSRLAQQLLARRFKEAGLLPPETLDLKNTQGYLQPFDFRHGFSDRHGNNLVGILPAATPSKRWRVILGHYDHLGGQGSRYYPGADDNASGTAALLALASHGATDTERAADINWLFAATDAEELGLYGGKALVDWLLAQGLEVEAAINLDMVGHPGRPYAIYLEGARNFSNIDALLPGLKNHGLCVRLSHSRLDREGNGNINWLKASDHYPFHQAGIPWLYFGVPPHPQYHSMDDTPDRLDYGFLAAVVEAVYPLLSKPLVPKTD</sequence>
<dbReference type="GO" id="GO:0008235">
    <property type="term" value="F:metalloexopeptidase activity"/>
    <property type="evidence" value="ECO:0007669"/>
    <property type="project" value="InterPro"/>
</dbReference>